<name>A0ABZ1WFC4_9ACTN</name>
<proteinExistence type="predicted"/>
<evidence type="ECO:0000313" key="3">
    <source>
        <dbReference type="Proteomes" id="UP001432014"/>
    </source>
</evidence>
<keyword evidence="3" id="KW-1185">Reference proteome</keyword>
<dbReference type="Proteomes" id="UP001432014">
    <property type="component" value="Chromosome"/>
</dbReference>
<accession>A0ABZ1WFC4</accession>
<reference evidence="2 3" key="1">
    <citation type="submission" date="2022-10" db="EMBL/GenBank/DDBJ databases">
        <title>The complete genomes of actinobacterial strains from the NBC collection.</title>
        <authorList>
            <person name="Joergensen T.S."/>
            <person name="Alvarez Arevalo M."/>
            <person name="Sterndorff E.B."/>
            <person name="Faurdal D."/>
            <person name="Vuksanovic O."/>
            <person name="Mourched A.-S."/>
            <person name="Charusanti P."/>
            <person name="Shaw S."/>
            <person name="Blin K."/>
            <person name="Weber T."/>
        </authorList>
    </citation>
    <scope>NUCLEOTIDE SEQUENCE [LARGE SCALE GENOMIC DNA]</scope>
    <source>
        <strain evidence="2 3">NBC_01247</strain>
    </source>
</reference>
<gene>
    <name evidence="2" type="ORF">OG469_30180</name>
</gene>
<dbReference type="EMBL" id="CP108482">
    <property type="protein sequence ID" value="WUS59399.1"/>
    <property type="molecule type" value="Genomic_DNA"/>
</dbReference>
<sequence>MDTNADEQHTPVDPRIGPGYPAGRLARALRTATTHEDAGARARAERRVGHWREVLRAMASGAVTAGSRTPVAGLPAWVTPQVVHGGFATGAACAGGPLLPYELESAARAGVPADRRALFGHFLTDRGLAELTDRLDRGCYEVLVPEEAALLTVAWLVRAGDRSAALDLLDTLEPFAGQLRFTPRPAAAPAADTTLTHRRTVGEVREAVAARRRHPAVEAMNEALAVWNPFADELLAHWLETARSGRVLARQPDDGWHGRGAALLARYQELAAVHTRCGKHRRPKENQAVLRAALTEAVAGRTPDARALGRLQHAVDSMVAKRGRPGSARHTALRAGQAAVAARPTHHALAAVVARRLSVLPQGTGTPAADALTGPVTDEEQRDCGLPAGTAVPEPVRRVVLGALSAPIGTLVERGLVPSAEVLAELVPQLVSATAALAHSDPALRALAAANHRAFRNRRSLLLLDLQHQVRVEELPWVRAVAAYRGTGGESAEAARTTLVRLGELAVQGFPATLLPNPLLRELSVLAAGAGLAMPLVEELAIDIFMGRFSGKFLDAAVVAGDLLGGTLYERYYGIDYTALAALGVAGAAGAEGRAAGRPEAAARERRRAVKEFGKLCRARAGGAGGWSGNAMVIEQAQILTTHNLAALVALAGIEPGYGWAEAARRCFTAVCALTARLHRDPQGWNTVKDAAYAWRQMLFHLSLCGAPQRAEVVAWTEAEAARHPGRVADRLAPALAGLRLVAAGGEFRADGTAEGGRARRLLGRSSADHWLRRDLQAPAGPG</sequence>
<feature type="compositionally biased region" description="Basic and acidic residues" evidence="1">
    <location>
        <begin position="1"/>
        <end position="12"/>
    </location>
</feature>
<evidence type="ECO:0000313" key="2">
    <source>
        <dbReference type="EMBL" id="WUS59399.1"/>
    </source>
</evidence>
<evidence type="ECO:0000256" key="1">
    <source>
        <dbReference type="SAM" id="MobiDB-lite"/>
    </source>
</evidence>
<feature type="region of interest" description="Disordered" evidence="1">
    <location>
        <begin position="1"/>
        <end position="21"/>
    </location>
</feature>
<organism evidence="2 3">
    <name type="scientific">Kitasatospora herbaricolor</name>
    <dbReference type="NCBI Taxonomy" id="68217"/>
    <lineage>
        <taxon>Bacteria</taxon>
        <taxon>Bacillati</taxon>
        <taxon>Actinomycetota</taxon>
        <taxon>Actinomycetes</taxon>
        <taxon>Kitasatosporales</taxon>
        <taxon>Streptomycetaceae</taxon>
        <taxon>Kitasatospora</taxon>
    </lineage>
</organism>
<protein>
    <submittedName>
        <fullName evidence="2">Uncharacterized protein</fullName>
    </submittedName>
</protein>
<dbReference type="RefSeq" id="WP_329494499.1">
    <property type="nucleotide sequence ID" value="NZ_CP108460.1"/>
</dbReference>